<organism evidence="3 4">
    <name type="scientific">Inquilinus limosus</name>
    <dbReference type="NCBI Taxonomy" id="171674"/>
    <lineage>
        <taxon>Bacteria</taxon>
        <taxon>Pseudomonadati</taxon>
        <taxon>Pseudomonadota</taxon>
        <taxon>Alphaproteobacteria</taxon>
        <taxon>Rhodospirillales</taxon>
        <taxon>Rhodospirillaceae</taxon>
        <taxon>Inquilinus</taxon>
    </lineage>
</organism>
<evidence type="ECO:0000259" key="2">
    <source>
        <dbReference type="Pfam" id="PF18945"/>
    </source>
</evidence>
<dbReference type="NCBIfam" id="TIGR03355">
    <property type="entry name" value="VI_chp_2"/>
    <property type="match status" value="1"/>
</dbReference>
<reference evidence="4" key="1">
    <citation type="submission" date="2017-05" db="EMBL/GenBank/DDBJ databases">
        <authorList>
            <person name="Macchi M."/>
            <person name="Festa S."/>
            <person name="Coppotelli B.M."/>
            <person name="Morelli I.S."/>
        </authorList>
    </citation>
    <scope>NUCLEOTIDE SEQUENCE [LARGE SCALE GENOMIC DNA]</scope>
    <source>
        <strain evidence="4">I</strain>
    </source>
</reference>
<dbReference type="InterPro" id="IPR010269">
    <property type="entry name" value="T6SS_TssC-like"/>
</dbReference>
<dbReference type="InterPro" id="IPR044031">
    <property type="entry name" value="TssC1_N"/>
</dbReference>
<evidence type="ECO:0000259" key="1">
    <source>
        <dbReference type="Pfam" id="PF05943"/>
    </source>
</evidence>
<comment type="caution">
    <text evidence="3">The sequence shown here is derived from an EMBL/GenBank/DDBJ whole genome shotgun (WGS) entry which is preliminary data.</text>
</comment>
<keyword evidence="4" id="KW-1185">Reference proteome</keyword>
<evidence type="ECO:0008006" key="5">
    <source>
        <dbReference type="Google" id="ProtNLM"/>
    </source>
</evidence>
<accession>A0A211ZEZ5</accession>
<evidence type="ECO:0000313" key="3">
    <source>
        <dbReference type="EMBL" id="OWJ63813.1"/>
    </source>
</evidence>
<dbReference type="Proteomes" id="UP000196655">
    <property type="component" value="Unassembled WGS sequence"/>
</dbReference>
<name>A0A211ZEZ5_9PROT</name>
<dbReference type="OrthoDB" id="9764000at2"/>
<dbReference type="EMBL" id="NHON01000078">
    <property type="protein sequence ID" value="OWJ63813.1"/>
    <property type="molecule type" value="Genomic_DNA"/>
</dbReference>
<feature type="domain" description="TssC1 N-terminal" evidence="1">
    <location>
        <begin position="76"/>
        <end position="389"/>
    </location>
</feature>
<dbReference type="PANTHER" id="PTHR35565">
    <property type="entry name" value="CYTOPLASMIC PROTEIN-RELATED"/>
    <property type="match status" value="1"/>
</dbReference>
<protein>
    <recommendedName>
        <fullName evidence="5">Type VI secretion protein</fullName>
    </recommendedName>
</protein>
<feature type="domain" description="TssC1 C-terminal" evidence="2">
    <location>
        <begin position="404"/>
        <end position="512"/>
    </location>
</feature>
<evidence type="ECO:0000313" key="4">
    <source>
        <dbReference type="Proteomes" id="UP000196655"/>
    </source>
</evidence>
<proteinExistence type="predicted"/>
<dbReference type="Pfam" id="PF05943">
    <property type="entry name" value="VipB"/>
    <property type="match status" value="1"/>
</dbReference>
<dbReference type="AlphaFoldDB" id="A0A211ZEZ5"/>
<dbReference type="Pfam" id="PF18945">
    <property type="entry name" value="VipB_2"/>
    <property type="match status" value="1"/>
</dbReference>
<dbReference type="RefSeq" id="WP_088155147.1">
    <property type="nucleotide sequence ID" value="NZ_NHON01000078.1"/>
</dbReference>
<dbReference type="InterPro" id="IPR044032">
    <property type="entry name" value="TssC1_C"/>
</dbReference>
<gene>
    <name evidence="3" type="ORF">BWR60_27860</name>
</gene>
<dbReference type="PANTHER" id="PTHR35565:SF3">
    <property type="entry name" value="TYPE VI SECRETION SYSTEM SHEATH PROTEIN TSSC1"/>
    <property type="match status" value="1"/>
</dbReference>
<sequence length="520" mass="56137">MAQAGQRPSAEAAGQGAAPLRAGILAGRAGGAGDGIADPRVTGFLRQDRGALAEWFGAPLAARMRHDPGLLRGLLDRDIAAIDRMISAQLDEILHHPRLQRLEGSWRGLAWLVDGLDPTSRLKTRLLSASWAELDRDAAKASEFDQSGLFRLVYEAEFGRAGGEPFGLLVVDHELRHMPERRRPGDGAPVDDVSLLSALAAVGAASFMPVVLAAAPALLGVDGFGDLALSNDAAASFRDDDHARWRAMALREDTRFLCVTMPRVLARAPWRPDPARPDGFRYEEHAPEARHRTWSVACYAFAATVARAQALHNWPADVRGVSTDRVGGGLVQDLPAEPFVLGPETVWNRPSLDLALTDRQERDLVAAGLMPLNTLPYGDAAFAAVHSLQTRVSEAPGRDPTPAIANRRLSAQINAMLCVSRFAHYIKIMGREMTGSSLTAEEVERRLQTWLSGYTNASLNAGPDSRARQPLVSSRIKVHELAGRPGAYGCVIHLQPHHQLDDVSAVFRLVTGLSAQDAAA</sequence>